<dbReference type="Pfam" id="PF09976">
    <property type="entry name" value="TPR_21"/>
    <property type="match status" value="1"/>
</dbReference>
<dbReference type="Proteomes" id="UP001161422">
    <property type="component" value="Unassembled WGS sequence"/>
</dbReference>
<evidence type="ECO:0000259" key="10">
    <source>
        <dbReference type="Pfam" id="PF09976"/>
    </source>
</evidence>
<organism evidence="11 12">
    <name type="scientific">Paraferrimonas sedimenticola</name>
    <dbReference type="NCBI Taxonomy" id="375674"/>
    <lineage>
        <taxon>Bacteria</taxon>
        <taxon>Pseudomonadati</taxon>
        <taxon>Pseudomonadota</taxon>
        <taxon>Gammaproteobacteria</taxon>
        <taxon>Alteromonadales</taxon>
        <taxon>Ferrimonadaceae</taxon>
        <taxon>Paraferrimonas</taxon>
    </lineage>
</organism>
<dbReference type="InterPro" id="IPR011990">
    <property type="entry name" value="TPR-like_helical_dom_sf"/>
</dbReference>
<keyword evidence="2" id="KW-1003">Cell membrane</keyword>
<dbReference type="SUPFAM" id="SSF48452">
    <property type="entry name" value="TPR-like"/>
    <property type="match status" value="1"/>
</dbReference>
<feature type="transmembrane region" description="Helical" evidence="9">
    <location>
        <begin position="21"/>
        <end position="42"/>
    </location>
</feature>
<keyword evidence="4 9" id="KW-1133">Transmembrane helix</keyword>
<evidence type="ECO:0000256" key="4">
    <source>
        <dbReference type="ARBA" id="ARBA00022989"/>
    </source>
</evidence>
<comment type="similarity">
    <text evidence="7">Belongs to the YfgM family.</text>
</comment>
<keyword evidence="6" id="KW-0143">Chaperone</keyword>
<evidence type="ECO:0000256" key="3">
    <source>
        <dbReference type="ARBA" id="ARBA00022692"/>
    </source>
</evidence>
<evidence type="ECO:0000313" key="11">
    <source>
        <dbReference type="EMBL" id="GLP95091.1"/>
    </source>
</evidence>
<dbReference type="GO" id="GO:0044877">
    <property type="term" value="F:protein-containing complex binding"/>
    <property type="evidence" value="ECO:0007669"/>
    <property type="project" value="InterPro"/>
</dbReference>
<dbReference type="PANTHER" id="PTHR38035">
    <property type="entry name" value="UPF0070 PROTEIN YFGM"/>
    <property type="match status" value="1"/>
</dbReference>
<accession>A0AA37RTQ0</accession>
<dbReference type="PIRSF" id="PIRSF006170">
    <property type="entry name" value="YfgM"/>
    <property type="match status" value="1"/>
</dbReference>
<evidence type="ECO:0000256" key="1">
    <source>
        <dbReference type="ARBA" id="ARBA00004401"/>
    </source>
</evidence>
<evidence type="ECO:0000256" key="9">
    <source>
        <dbReference type="SAM" id="Phobius"/>
    </source>
</evidence>
<comment type="subcellular location">
    <subcellularLocation>
        <location evidence="1">Cell membrane</location>
        <topology evidence="1">Single-pass type II membrane protein</topology>
    </subcellularLocation>
</comment>
<evidence type="ECO:0000256" key="8">
    <source>
        <dbReference type="ARBA" id="ARBA00024235"/>
    </source>
</evidence>
<protein>
    <recommendedName>
        <fullName evidence="8">Ancillary SecYEG translocon subunit</fullName>
    </recommendedName>
</protein>
<evidence type="ECO:0000313" key="12">
    <source>
        <dbReference type="Proteomes" id="UP001161422"/>
    </source>
</evidence>
<dbReference type="RefSeq" id="WP_095505882.1">
    <property type="nucleotide sequence ID" value="NZ_BSNC01000001.1"/>
</dbReference>
<sequence length="206" mass="21489">MEIHSTEEQQVEAIKTFWKEYGSSIVLGAALGLGGLFGWNYYTDSQQASAEAASAAYQQIVTNSASDAAIVSAAETFAAEHKEPGYDALLQLLAAKAAVADGDLDKAKTALKQVMDSKVGGGLPEVASIRYARIQAQQGELDGALATLDGVKAESFDAKVAEVRGDILVRQGNTEEAAKAYQAAIDAGTMSAASLQMKLDNLNVAG</sequence>
<dbReference type="AlphaFoldDB" id="A0AA37RTQ0"/>
<proteinExistence type="inferred from homology"/>
<dbReference type="GO" id="GO:0005886">
    <property type="term" value="C:plasma membrane"/>
    <property type="evidence" value="ECO:0007669"/>
    <property type="project" value="UniProtKB-SubCell"/>
</dbReference>
<evidence type="ECO:0000256" key="7">
    <source>
        <dbReference type="ARBA" id="ARBA00024197"/>
    </source>
</evidence>
<gene>
    <name evidence="11" type="ORF">GCM10007895_03970</name>
</gene>
<evidence type="ECO:0000256" key="6">
    <source>
        <dbReference type="ARBA" id="ARBA00023186"/>
    </source>
</evidence>
<dbReference type="Gene3D" id="1.25.40.10">
    <property type="entry name" value="Tetratricopeptide repeat domain"/>
    <property type="match status" value="1"/>
</dbReference>
<dbReference type="InterPro" id="IPR026039">
    <property type="entry name" value="YfgM"/>
</dbReference>
<name>A0AA37RTQ0_9GAMM</name>
<keyword evidence="12" id="KW-1185">Reference proteome</keyword>
<dbReference type="InterPro" id="IPR018704">
    <property type="entry name" value="SecYEG/CpoB_TPR"/>
</dbReference>
<feature type="domain" description="Ancillary SecYEG translocon subunit/Cell division coordinator CpoB TPR" evidence="10">
    <location>
        <begin position="15"/>
        <end position="203"/>
    </location>
</feature>
<keyword evidence="3 9" id="KW-0812">Transmembrane</keyword>
<dbReference type="EMBL" id="BSNC01000001">
    <property type="protein sequence ID" value="GLP95091.1"/>
    <property type="molecule type" value="Genomic_DNA"/>
</dbReference>
<comment type="caution">
    <text evidence="11">The sequence shown here is derived from an EMBL/GenBank/DDBJ whole genome shotgun (WGS) entry which is preliminary data.</text>
</comment>
<evidence type="ECO:0000256" key="5">
    <source>
        <dbReference type="ARBA" id="ARBA00023136"/>
    </source>
</evidence>
<dbReference type="PANTHER" id="PTHR38035:SF1">
    <property type="entry name" value="ANCILLARY SECYEG TRANSLOCON SUBUNIT"/>
    <property type="match status" value="1"/>
</dbReference>
<evidence type="ECO:0000256" key="2">
    <source>
        <dbReference type="ARBA" id="ARBA00022475"/>
    </source>
</evidence>
<reference evidence="11" key="1">
    <citation type="journal article" date="2014" name="Int. J. Syst. Evol. Microbiol.">
        <title>Complete genome sequence of Corynebacterium casei LMG S-19264T (=DSM 44701T), isolated from a smear-ripened cheese.</title>
        <authorList>
            <consortium name="US DOE Joint Genome Institute (JGI-PGF)"/>
            <person name="Walter F."/>
            <person name="Albersmeier A."/>
            <person name="Kalinowski J."/>
            <person name="Ruckert C."/>
        </authorList>
    </citation>
    <scope>NUCLEOTIDE SEQUENCE</scope>
    <source>
        <strain evidence="11">NBRC 101628</strain>
    </source>
</reference>
<keyword evidence="5 9" id="KW-0472">Membrane</keyword>
<reference evidence="11" key="2">
    <citation type="submission" date="2023-01" db="EMBL/GenBank/DDBJ databases">
        <title>Draft genome sequence of Paraferrimonas sedimenticola strain NBRC 101628.</title>
        <authorList>
            <person name="Sun Q."/>
            <person name="Mori K."/>
        </authorList>
    </citation>
    <scope>NUCLEOTIDE SEQUENCE</scope>
    <source>
        <strain evidence="11">NBRC 101628</strain>
    </source>
</reference>